<feature type="domain" description="HAMP" evidence="9">
    <location>
        <begin position="210"/>
        <end position="262"/>
    </location>
</feature>
<dbReference type="NCBIfam" id="TIGR00229">
    <property type="entry name" value="sensory_box"/>
    <property type="match status" value="2"/>
</dbReference>
<dbReference type="EMBL" id="CP002588">
    <property type="protein sequence ID" value="AEA46380.1"/>
    <property type="molecule type" value="Genomic_DNA"/>
</dbReference>
<feature type="coiled-coil region" evidence="4">
    <location>
        <begin position="820"/>
        <end position="847"/>
    </location>
</feature>
<dbReference type="PROSITE" id="PS50885">
    <property type="entry name" value="HAMP"/>
    <property type="match status" value="2"/>
</dbReference>
<feature type="domain" description="PAC" evidence="8">
    <location>
        <begin position="456"/>
        <end position="508"/>
    </location>
</feature>
<evidence type="ECO:0000259" key="9">
    <source>
        <dbReference type="PROSITE" id="PS50885"/>
    </source>
</evidence>
<dbReference type="InterPro" id="IPR035965">
    <property type="entry name" value="PAS-like_dom_sf"/>
</dbReference>
<dbReference type="KEGG" id="ave:Arcve_0347"/>
<keyword evidence="1 3" id="KW-0807">Transducer</keyword>
<dbReference type="PROSITE" id="PS50111">
    <property type="entry name" value="CHEMOTAXIS_TRANSDUC_2"/>
    <property type="match status" value="1"/>
</dbReference>
<feature type="coiled-coil region" evidence="4">
    <location>
        <begin position="85"/>
        <end position="136"/>
    </location>
</feature>
<dbReference type="Pfam" id="PF00015">
    <property type="entry name" value="MCPsignal"/>
    <property type="match status" value="1"/>
</dbReference>
<dbReference type="PROSITE" id="PS50113">
    <property type="entry name" value="PAC"/>
    <property type="match status" value="2"/>
</dbReference>
<dbReference type="SUPFAM" id="SSF58104">
    <property type="entry name" value="Methyl-accepting chemotaxis protein (MCP) signaling domain"/>
    <property type="match status" value="1"/>
</dbReference>
<dbReference type="Pfam" id="PF00672">
    <property type="entry name" value="HAMP"/>
    <property type="match status" value="1"/>
</dbReference>
<comment type="similarity">
    <text evidence="2">Belongs to the methyl-accepting chemotaxis (MCP) protein family.</text>
</comment>
<evidence type="ECO:0000259" key="6">
    <source>
        <dbReference type="PROSITE" id="PS50111"/>
    </source>
</evidence>
<dbReference type="Gene3D" id="1.10.287.950">
    <property type="entry name" value="Methyl-accepting chemotaxis protein"/>
    <property type="match status" value="1"/>
</dbReference>
<evidence type="ECO:0000313" key="11">
    <source>
        <dbReference type="Proteomes" id="UP000008136"/>
    </source>
</evidence>
<evidence type="ECO:0000256" key="1">
    <source>
        <dbReference type="ARBA" id="ARBA00023224"/>
    </source>
</evidence>
<dbReference type="SUPFAM" id="SSF158472">
    <property type="entry name" value="HAMP domain-like"/>
    <property type="match status" value="1"/>
</dbReference>
<dbReference type="Proteomes" id="UP000008136">
    <property type="component" value="Chromosome"/>
</dbReference>
<evidence type="ECO:0000256" key="3">
    <source>
        <dbReference type="PROSITE-ProRule" id="PRU00284"/>
    </source>
</evidence>
<keyword evidence="5" id="KW-0472">Membrane</keyword>
<keyword evidence="5" id="KW-0812">Transmembrane</keyword>
<dbReference type="eggNOG" id="arCOG02363">
    <property type="taxonomic scope" value="Archaea"/>
</dbReference>
<dbReference type="eggNOG" id="arCOG02320">
    <property type="taxonomic scope" value="Archaea"/>
</dbReference>
<dbReference type="Pfam" id="PF13426">
    <property type="entry name" value="PAS_9"/>
    <property type="match status" value="1"/>
</dbReference>
<dbReference type="AlphaFoldDB" id="F2KPE9"/>
<keyword evidence="11" id="KW-1185">Reference proteome</keyword>
<accession>F2KPE9</accession>
<dbReference type="GO" id="GO:0007165">
    <property type="term" value="P:signal transduction"/>
    <property type="evidence" value="ECO:0007669"/>
    <property type="project" value="UniProtKB-KW"/>
</dbReference>
<dbReference type="OrthoDB" id="116658at2157"/>
<dbReference type="SMART" id="SM00283">
    <property type="entry name" value="MA"/>
    <property type="match status" value="1"/>
</dbReference>
<dbReference type="InterPro" id="IPR000700">
    <property type="entry name" value="PAS-assoc_C"/>
</dbReference>
<protein>
    <submittedName>
        <fullName evidence="10">Methyl-accepting chemotaxis sensory transducer with Pas/Pac sensor</fullName>
    </submittedName>
</protein>
<evidence type="ECO:0000259" key="7">
    <source>
        <dbReference type="PROSITE" id="PS50112"/>
    </source>
</evidence>
<dbReference type="HOGENOM" id="CLU_329466_0_0_2"/>
<proteinExistence type="inferred from homology"/>
<feature type="transmembrane region" description="Helical" evidence="5">
    <location>
        <begin position="16"/>
        <end position="38"/>
    </location>
</feature>
<feature type="domain" description="Methyl-accepting transducer" evidence="6">
    <location>
        <begin position="584"/>
        <end position="820"/>
    </location>
</feature>
<dbReference type="PANTHER" id="PTHR32089">
    <property type="entry name" value="METHYL-ACCEPTING CHEMOTAXIS PROTEIN MCPB"/>
    <property type="match status" value="1"/>
</dbReference>
<name>F2KPE9_ARCVS</name>
<feature type="domain" description="PAS" evidence="7">
    <location>
        <begin position="384"/>
        <end position="436"/>
    </location>
</feature>
<feature type="coiled-coil region" evidence="4">
    <location>
        <begin position="560"/>
        <end position="587"/>
    </location>
</feature>
<keyword evidence="5" id="KW-1133">Transmembrane helix</keyword>
<keyword evidence="4" id="KW-0175">Coiled coil</keyword>
<dbReference type="RefSeq" id="WP_013683054.1">
    <property type="nucleotide sequence ID" value="NC_015320.1"/>
</dbReference>
<dbReference type="InterPro" id="IPR003660">
    <property type="entry name" value="HAMP_dom"/>
</dbReference>
<dbReference type="SMART" id="SM00304">
    <property type="entry name" value="HAMP"/>
    <property type="match status" value="3"/>
</dbReference>
<dbReference type="SUPFAM" id="SSF55785">
    <property type="entry name" value="PYP-like sensor domain (PAS domain)"/>
    <property type="match status" value="2"/>
</dbReference>
<dbReference type="InterPro" id="IPR000014">
    <property type="entry name" value="PAS"/>
</dbReference>
<sequence length="871" mass="94758">MDGKGGMGLNSIRAKLLAGFGIVIALCFVIGITCYSNAVTSSDLGAKMSQKDWPAANAVMMLKALEQEKLYCVHGYLLEGDETFIEKLNEVYNEEQKHLEIIEESGAFSSDEIAELKSLNAKLDAAINDIIEAHKAGDDGKVEVIMEERLDPTSENLIGLLERMDEEIDEHMTEHTAEIYSTASKAETTALAVTVLAAVAGIGVSLFVSARISNGIKEVASVAEKIGKGDFGARATIKSGDEIGLLAESINRMGEEIQRHVSAIESMRKELVEIFKKFPRPGYVYFIDTNGVLKYANDAFVKDFTGYEKAEDIIGRRLSEVLGIKTIAEKVLETGKAVIGKEIVANKKDGTSIPLLISGIPVRANGNIIGALGFLVDITEQKRKEKEIQEIIDGVAMPLMKIDKDYNIQMINKAGAELVGKAPEEVVGRKCYEIFNTLDCRTDACACHRAMLSGRVESNETVARPMGREIPILYVATPVKNEKGEIVGAIEYITDISELKEREMRIENEKRYVEEVVNALLPVVEAAANGDLTAEIAIETRDGDALDRLVKAFEDMRSGLRSIIENLSEAVNKLSSASEELSASIEEINSASKSVSESAQKISAGAEEQTSLIEKANKLMEEISGITEETASSAESVLNIAMEAEKIAMEGVDSSNNVIRNMDSLAHANQLVTQEVDELVKKAEQIGEIVDIITKIAEQTSLLALNANIEAARVGEQGRGFAVVAGEVGKLANETQESAKSIAALIKEIQDSMHKLAESVQNSNMKTEDAVRSVSDIVEKIEKIREVIEETATGMREIKRAMDDQANAVQNLASLSDRVYQVALENAREVENTAAAAEEQASSIDEITRAAEDLSRMAEGLLKIVQRFKVE</sequence>
<evidence type="ECO:0000256" key="5">
    <source>
        <dbReference type="SAM" id="Phobius"/>
    </source>
</evidence>
<dbReference type="STRING" id="693661.Arcve_0347"/>
<dbReference type="Gene3D" id="6.10.340.10">
    <property type="match status" value="1"/>
</dbReference>
<dbReference type="InterPro" id="IPR013656">
    <property type="entry name" value="PAS_4"/>
</dbReference>
<dbReference type="GeneID" id="10393442"/>
<dbReference type="InterPro" id="IPR001610">
    <property type="entry name" value="PAC"/>
</dbReference>
<feature type="domain" description="HAMP" evidence="9">
    <location>
        <begin position="511"/>
        <end position="565"/>
    </location>
</feature>
<feature type="domain" description="PAC" evidence="8">
    <location>
        <begin position="339"/>
        <end position="390"/>
    </location>
</feature>
<dbReference type="PROSITE" id="PS50112">
    <property type="entry name" value="PAS"/>
    <property type="match status" value="1"/>
</dbReference>
<evidence type="ECO:0000259" key="8">
    <source>
        <dbReference type="PROSITE" id="PS50113"/>
    </source>
</evidence>
<evidence type="ECO:0000256" key="4">
    <source>
        <dbReference type="SAM" id="Coils"/>
    </source>
</evidence>
<gene>
    <name evidence="10" type="ordered locus">Arcve_0347</name>
</gene>
<dbReference type="Gene3D" id="3.30.450.20">
    <property type="entry name" value="PAS domain"/>
    <property type="match status" value="2"/>
</dbReference>
<reference evidence="10 11" key="1">
    <citation type="submission" date="2011-03" db="EMBL/GenBank/DDBJ databases">
        <title>The complete genome of Archaeoglobus veneficus SNP6.</title>
        <authorList>
            <consortium name="US DOE Joint Genome Institute (JGI-PGF)"/>
            <person name="Lucas S."/>
            <person name="Copeland A."/>
            <person name="Lapidus A."/>
            <person name="Bruce D."/>
            <person name="Goodwin L."/>
            <person name="Pitluck S."/>
            <person name="Kyrpides N."/>
            <person name="Mavromatis K."/>
            <person name="Pagani I."/>
            <person name="Ivanova N."/>
            <person name="Mikhailova N."/>
            <person name="Lu M."/>
            <person name="Detter J.C."/>
            <person name="Tapia R."/>
            <person name="Han C."/>
            <person name="Land M."/>
            <person name="Hauser L."/>
            <person name="Markowitz V."/>
            <person name="Cheng J.-F."/>
            <person name="Hugenholtz P."/>
            <person name="Woyke T."/>
            <person name="Wu D."/>
            <person name="Spring S."/>
            <person name="Brambilla E."/>
            <person name="Klenk H.-P."/>
            <person name="Eisen J.A."/>
        </authorList>
    </citation>
    <scope>NUCLEOTIDE SEQUENCE [LARGE SCALE GENOMIC DNA]</scope>
    <source>
        <strain>SNP6</strain>
    </source>
</reference>
<dbReference type="InterPro" id="IPR004089">
    <property type="entry name" value="MCPsignal_dom"/>
</dbReference>
<evidence type="ECO:0000256" key="2">
    <source>
        <dbReference type="ARBA" id="ARBA00029447"/>
    </source>
</evidence>
<dbReference type="CDD" id="cd11386">
    <property type="entry name" value="MCP_signal"/>
    <property type="match status" value="1"/>
</dbReference>
<dbReference type="Pfam" id="PF08448">
    <property type="entry name" value="PAS_4"/>
    <property type="match status" value="1"/>
</dbReference>
<dbReference type="eggNOG" id="arCOG06712">
    <property type="taxonomic scope" value="Archaea"/>
</dbReference>
<dbReference type="CDD" id="cd00130">
    <property type="entry name" value="PAS"/>
    <property type="match status" value="2"/>
</dbReference>
<dbReference type="SMART" id="SM00091">
    <property type="entry name" value="PAS"/>
    <property type="match status" value="1"/>
</dbReference>
<evidence type="ECO:0000313" key="10">
    <source>
        <dbReference type="EMBL" id="AEA46380.1"/>
    </source>
</evidence>
<dbReference type="SMART" id="SM00086">
    <property type="entry name" value="PAC"/>
    <property type="match status" value="2"/>
</dbReference>
<dbReference type="PANTHER" id="PTHR32089:SF112">
    <property type="entry name" value="LYSOZYME-LIKE PROTEIN-RELATED"/>
    <property type="match status" value="1"/>
</dbReference>
<dbReference type="GO" id="GO:0016020">
    <property type="term" value="C:membrane"/>
    <property type="evidence" value="ECO:0007669"/>
    <property type="project" value="InterPro"/>
</dbReference>
<organism evidence="10 11">
    <name type="scientific">Archaeoglobus veneficus (strain DSM 11195 / SNP6)</name>
    <dbReference type="NCBI Taxonomy" id="693661"/>
    <lineage>
        <taxon>Archaea</taxon>
        <taxon>Methanobacteriati</taxon>
        <taxon>Methanobacteriota</taxon>
        <taxon>Archaeoglobi</taxon>
        <taxon>Archaeoglobales</taxon>
        <taxon>Archaeoglobaceae</taxon>
        <taxon>Archaeoglobus</taxon>
    </lineage>
</organism>
<dbReference type="CDD" id="cd06225">
    <property type="entry name" value="HAMP"/>
    <property type="match status" value="1"/>
</dbReference>